<dbReference type="CDD" id="cd06170">
    <property type="entry name" value="LuxR_C_like"/>
    <property type="match status" value="1"/>
</dbReference>
<dbReference type="Pfam" id="PF00196">
    <property type="entry name" value="GerE"/>
    <property type="match status" value="1"/>
</dbReference>
<dbReference type="GO" id="GO:0003677">
    <property type="term" value="F:DNA binding"/>
    <property type="evidence" value="ECO:0007669"/>
    <property type="project" value="UniProtKB-KW"/>
</dbReference>
<name>A0A655ECC2_MYCTX</name>
<sequence>MLQLARDLKLGNDFGEPPSGAGDTEPASGTPPAPRQPPAGSPLSDREREVAELLLLGMPYRDIGARLFISAKTVEHHVARIRQRLGAGSRSEMLSMLRAMLAPESLTADERR</sequence>
<dbReference type="PANTHER" id="PTHR44688:SF16">
    <property type="entry name" value="DNA-BINDING TRANSCRIPTIONAL ACTIVATOR DEVR_DOSR"/>
    <property type="match status" value="1"/>
</dbReference>
<feature type="region of interest" description="Disordered" evidence="4">
    <location>
        <begin position="1"/>
        <end position="46"/>
    </location>
</feature>
<keyword evidence="2" id="KW-0238">DNA-binding</keyword>
<dbReference type="AlphaFoldDB" id="A0A655ECC2"/>
<dbReference type="PANTHER" id="PTHR44688">
    <property type="entry name" value="DNA-BINDING TRANSCRIPTIONAL ACTIVATOR DEVR_DOSR"/>
    <property type="match status" value="1"/>
</dbReference>
<keyword evidence="1" id="KW-0805">Transcription regulation</keyword>
<dbReference type="PROSITE" id="PS00622">
    <property type="entry name" value="HTH_LUXR_1"/>
    <property type="match status" value="1"/>
</dbReference>
<dbReference type="SUPFAM" id="SSF46894">
    <property type="entry name" value="C-terminal effector domain of the bipartite response regulators"/>
    <property type="match status" value="1"/>
</dbReference>
<protein>
    <submittedName>
        <fullName evidence="5">Transcriptional regulator</fullName>
    </submittedName>
</protein>
<keyword evidence="3" id="KW-0804">Transcription</keyword>
<evidence type="ECO:0000256" key="1">
    <source>
        <dbReference type="ARBA" id="ARBA00023015"/>
    </source>
</evidence>
<dbReference type="PRINTS" id="PR00038">
    <property type="entry name" value="HTHLUXR"/>
</dbReference>
<evidence type="ECO:0000256" key="4">
    <source>
        <dbReference type="SAM" id="MobiDB-lite"/>
    </source>
</evidence>
<evidence type="ECO:0000313" key="6">
    <source>
        <dbReference type="Proteomes" id="UP000039217"/>
    </source>
</evidence>
<dbReference type="InterPro" id="IPR000792">
    <property type="entry name" value="Tscrpt_reg_LuxR_C"/>
</dbReference>
<reference evidence="5 6" key="1">
    <citation type="submission" date="2015-03" db="EMBL/GenBank/DDBJ databases">
        <authorList>
            <consortium name="Pathogen Informatics"/>
        </authorList>
    </citation>
    <scope>NUCLEOTIDE SEQUENCE [LARGE SCALE GENOMIC DNA]</scope>
    <source>
        <strain evidence="5 6">D00501624</strain>
    </source>
</reference>
<dbReference type="SMART" id="SM00421">
    <property type="entry name" value="HTH_LUXR"/>
    <property type="match status" value="1"/>
</dbReference>
<gene>
    <name evidence="5" type="primary">gerE</name>
    <name evidence="5" type="ORF">ERS007661_00985</name>
</gene>
<feature type="compositionally biased region" description="Basic and acidic residues" evidence="4">
    <location>
        <begin position="1"/>
        <end position="10"/>
    </location>
</feature>
<proteinExistence type="predicted"/>
<dbReference type="PROSITE" id="PS50043">
    <property type="entry name" value="HTH_LUXR_2"/>
    <property type="match status" value="1"/>
</dbReference>
<feature type="compositionally biased region" description="Pro residues" evidence="4">
    <location>
        <begin position="29"/>
        <end position="40"/>
    </location>
</feature>
<dbReference type="Gene3D" id="1.10.10.10">
    <property type="entry name" value="Winged helix-like DNA-binding domain superfamily/Winged helix DNA-binding domain"/>
    <property type="match status" value="1"/>
</dbReference>
<evidence type="ECO:0000313" key="5">
    <source>
        <dbReference type="EMBL" id="CNU64803.1"/>
    </source>
</evidence>
<dbReference type="Proteomes" id="UP000039217">
    <property type="component" value="Unassembled WGS sequence"/>
</dbReference>
<organism evidence="5 6">
    <name type="scientific">Mycobacterium tuberculosis</name>
    <dbReference type="NCBI Taxonomy" id="1773"/>
    <lineage>
        <taxon>Bacteria</taxon>
        <taxon>Bacillati</taxon>
        <taxon>Actinomycetota</taxon>
        <taxon>Actinomycetes</taxon>
        <taxon>Mycobacteriales</taxon>
        <taxon>Mycobacteriaceae</taxon>
        <taxon>Mycobacterium</taxon>
        <taxon>Mycobacterium tuberculosis complex</taxon>
    </lineage>
</organism>
<accession>A0A655ECC2</accession>
<dbReference type="InterPro" id="IPR016032">
    <property type="entry name" value="Sig_transdc_resp-reg_C-effctor"/>
</dbReference>
<evidence type="ECO:0000256" key="2">
    <source>
        <dbReference type="ARBA" id="ARBA00023125"/>
    </source>
</evidence>
<evidence type="ECO:0000256" key="3">
    <source>
        <dbReference type="ARBA" id="ARBA00023163"/>
    </source>
</evidence>
<dbReference type="GO" id="GO:0006355">
    <property type="term" value="P:regulation of DNA-templated transcription"/>
    <property type="evidence" value="ECO:0007669"/>
    <property type="project" value="InterPro"/>
</dbReference>
<dbReference type="InterPro" id="IPR036388">
    <property type="entry name" value="WH-like_DNA-bd_sf"/>
</dbReference>
<dbReference type="EMBL" id="CQQC01000233">
    <property type="protein sequence ID" value="CNU64803.1"/>
    <property type="molecule type" value="Genomic_DNA"/>
</dbReference>